<proteinExistence type="predicted"/>
<comment type="caution">
    <text evidence="2">The sequence shown here is derived from an EMBL/GenBank/DDBJ whole genome shotgun (WGS) entry which is preliminary data.</text>
</comment>
<feature type="compositionally biased region" description="Basic and acidic residues" evidence="1">
    <location>
        <begin position="134"/>
        <end position="145"/>
    </location>
</feature>
<reference evidence="3" key="1">
    <citation type="journal article" date="2019" name="Int. J. Syst. Evol. Microbiol.">
        <title>The Global Catalogue of Microorganisms (GCM) 10K type strain sequencing project: providing services to taxonomists for standard genome sequencing and annotation.</title>
        <authorList>
            <consortium name="The Broad Institute Genomics Platform"/>
            <consortium name="The Broad Institute Genome Sequencing Center for Infectious Disease"/>
            <person name="Wu L."/>
            <person name="Ma J."/>
        </authorList>
    </citation>
    <scope>NUCLEOTIDE SEQUENCE [LARGE SCALE GENOMIC DNA]</scope>
    <source>
        <strain evidence="3">JCM 18956</strain>
    </source>
</reference>
<feature type="region of interest" description="Disordered" evidence="1">
    <location>
        <begin position="133"/>
        <end position="152"/>
    </location>
</feature>
<dbReference type="Proteomes" id="UP001501295">
    <property type="component" value="Unassembled WGS sequence"/>
</dbReference>
<sequence>MGAKGARASEVSNYYLVPMPLLISRAIRKVPSRHASRPQSGAAGLELSYVSDKIGEAARRCSAPIAAVRCGMLLGHNDFRGDLNVSHVKNRSHVSSGRPRLQRRLADPAAVIAGLPADTRPLPSVAAYDQLLRLPDRQRPEDAATVKKGTGS</sequence>
<evidence type="ECO:0000313" key="2">
    <source>
        <dbReference type="EMBL" id="GAA4666668.1"/>
    </source>
</evidence>
<protein>
    <submittedName>
        <fullName evidence="2">Uncharacterized protein</fullName>
    </submittedName>
</protein>
<organism evidence="2 3">
    <name type="scientific">Frondihabitans cladoniiphilus</name>
    <dbReference type="NCBI Taxonomy" id="715785"/>
    <lineage>
        <taxon>Bacteria</taxon>
        <taxon>Bacillati</taxon>
        <taxon>Actinomycetota</taxon>
        <taxon>Actinomycetes</taxon>
        <taxon>Micrococcales</taxon>
        <taxon>Microbacteriaceae</taxon>
        <taxon>Frondihabitans</taxon>
    </lineage>
</organism>
<evidence type="ECO:0000256" key="1">
    <source>
        <dbReference type="SAM" id="MobiDB-lite"/>
    </source>
</evidence>
<dbReference type="EMBL" id="BAABLM010000001">
    <property type="protein sequence ID" value="GAA4666668.1"/>
    <property type="molecule type" value="Genomic_DNA"/>
</dbReference>
<name>A0ABP8VM24_9MICO</name>
<gene>
    <name evidence="2" type="ORF">GCM10025780_05580</name>
</gene>
<accession>A0ABP8VM24</accession>
<evidence type="ECO:0000313" key="3">
    <source>
        <dbReference type="Proteomes" id="UP001501295"/>
    </source>
</evidence>
<keyword evidence="3" id="KW-1185">Reference proteome</keyword>